<dbReference type="GeneID" id="28843632"/>
<dbReference type="RefSeq" id="XP_018125421.1">
    <property type="nucleotide sequence ID" value="XM_018279649.1"/>
</dbReference>
<dbReference type="AlphaFoldDB" id="A0A1B8G777"/>
<dbReference type="Gene3D" id="2.40.30.10">
    <property type="entry name" value="Translation factors"/>
    <property type="match status" value="1"/>
</dbReference>
<feature type="domain" description="FAD-binding FR-type" evidence="10">
    <location>
        <begin position="146"/>
        <end position="263"/>
    </location>
</feature>
<evidence type="ECO:0000256" key="9">
    <source>
        <dbReference type="SAM" id="MobiDB-lite"/>
    </source>
</evidence>
<dbReference type="PANTHER" id="PTHR19370">
    <property type="entry name" value="NADH-CYTOCHROME B5 REDUCTASE"/>
    <property type="match status" value="1"/>
</dbReference>
<sequence>MQGPRVAHWEFPAPAPYPRTSVKSRHPPALRADFKFNLPLLHQDEKASMHRCARLARSTRRVCRGDVGYTHNTTPVAVIFRCCFSTTTRAAEPSSESTSSTQPTPPKSSKSTSTLFLTTLALAAAGATTYQLSSSSSPPSSGLHERIFTPYTITSKTPISPTSTIFTLSPPPSQTSPTSDTQSADPFAPLWPTIWSLTFRQPQLQVARSYTPLPPLSTTPTTPGALRFLIRREHGGEVSTYLSRLSVGSTIDIRGPVVEYAIPPDVSDVVFLAGGTGIAPALQAVRAVLGDGVSGEGDKSTNTTVKILWANRQRSECSGAPLPAPSWWRIWDTTPTSTEPPSPLVEELRGLEARYPGRVEVKYFIDAEGSFIDRRGILDAVKSAGKEEKEGRKLIMVAGPDGFVKHYVGPRVWEGGEEKQGPLGGVVKGLGLGVKGWEVVKL</sequence>
<dbReference type="OrthoDB" id="432685at2759"/>
<accession>A0A1B8G777</accession>
<evidence type="ECO:0000256" key="1">
    <source>
        <dbReference type="ARBA" id="ARBA00001974"/>
    </source>
</evidence>
<dbReference type="Pfam" id="PF00970">
    <property type="entry name" value="FAD_binding_6"/>
    <property type="match status" value="1"/>
</dbReference>
<dbReference type="InterPro" id="IPR008333">
    <property type="entry name" value="Cbr1-like_FAD-bd_dom"/>
</dbReference>
<evidence type="ECO:0000259" key="10">
    <source>
        <dbReference type="PROSITE" id="PS51384"/>
    </source>
</evidence>
<feature type="binding site" evidence="8">
    <location>
        <position position="208"/>
    </location>
    <ligand>
        <name>FAD</name>
        <dbReference type="ChEBI" id="CHEBI:57692"/>
    </ligand>
</feature>
<dbReference type="InterPro" id="IPR001834">
    <property type="entry name" value="CBR-like"/>
</dbReference>
<feature type="region of interest" description="Disordered" evidence="9">
    <location>
        <begin position="1"/>
        <end position="26"/>
    </location>
</feature>
<evidence type="ECO:0000256" key="8">
    <source>
        <dbReference type="PIRSR" id="PIRSR601834-1"/>
    </source>
</evidence>
<reference evidence="11 12" key="1">
    <citation type="submission" date="2016-03" db="EMBL/GenBank/DDBJ databases">
        <title>Comparative genomics of Pseudogymnoascus destructans, the fungus causing white-nose syndrome of bats.</title>
        <authorList>
            <person name="Palmer J.M."/>
            <person name="Drees K.P."/>
            <person name="Foster J.T."/>
            <person name="Lindner D.L."/>
        </authorList>
    </citation>
    <scope>NUCLEOTIDE SEQUENCE [LARGE SCALE GENOMIC DNA]</scope>
    <source>
        <strain evidence="11 12">UAMH 10579</strain>
    </source>
</reference>
<protein>
    <submittedName>
        <fullName evidence="11">Mitochondrial peripheral inner membrane protein</fullName>
    </submittedName>
</protein>
<dbReference type="SUPFAM" id="SSF52343">
    <property type="entry name" value="Ferredoxin reductase-like, C-terminal NADP-linked domain"/>
    <property type="match status" value="1"/>
</dbReference>
<dbReference type="GO" id="GO:0016491">
    <property type="term" value="F:oxidoreductase activity"/>
    <property type="evidence" value="ECO:0007669"/>
    <property type="project" value="UniProtKB-KW"/>
</dbReference>
<evidence type="ECO:0000256" key="3">
    <source>
        <dbReference type="ARBA" id="ARBA00006105"/>
    </source>
</evidence>
<keyword evidence="6" id="KW-0560">Oxidoreductase</keyword>
<name>A0A1B8G777_9PEZI</name>
<reference evidence="12" key="2">
    <citation type="journal article" date="2018" name="Nat. Commun.">
        <title>Extreme sensitivity to ultraviolet light in the fungal pathogen causing white-nose syndrome of bats.</title>
        <authorList>
            <person name="Palmer J.M."/>
            <person name="Drees K.P."/>
            <person name="Foster J.T."/>
            <person name="Lindner D.L."/>
        </authorList>
    </citation>
    <scope>NUCLEOTIDE SEQUENCE [LARGE SCALE GENOMIC DNA]</scope>
    <source>
        <strain evidence="12">UAMH 10579</strain>
    </source>
</reference>
<organism evidence="11 12">
    <name type="scientific">Pseudogymnoascus verrucosus</name>
    <dbReference type="NCBI Taxonomy" id="342668"/>
    <lineage>
        <taxon>Eukaryota</taxon>
        <taxon>Fungi</taxon>
        <taxon>Dikarya</taxon>
        <taxon>Ascomycota</taxon>
        <taxon>Pezizomycotina</taxon>
        <taxon>Leotiomycetes</taxon>
        <taxon>Thelebolales</taxon>
        <taxon>Thelebolaceae</taxon>
        <taxon>Pseudogymnoascus</taxon>
    </lineage>
</organism>
<dbReference type="CDD" id="cd06183">
    <property type="entry name" value="cyt_b5_reduct_like"/>
    <property type="match status" value="1"/>
</dbReference>
<dbReference type="EMBL" id="KV460282">
    <property type="protein sequence ID" value="OBT91688.1"/>
    <property type="molecule type" value="Genomic_DNA"/>
</dbReference>
<evidence type="ECO:0000256" key="7">
    <source>
        <dbReference type="ARBA" id="ARBA00023136"/>
    </source>
</evidence>
<comment type="subcellular location">
    <subcellularLocation>
        <location evidence="2">Membrane</location>
    </subcellularLocation>
</comment>
<feature type="region of interest" description="Disordered" evidence="9">
    <location>
        <begin position="162"/>
        <end position="183"/>
    </location>
</feature>
<dbReference type="InterPro" id="IPR017927">
    <property type="entry name" value="FAD-bd_FR_type"/>
</dbReference>
<dbReference type="InterPro" id="IPR039261">
    <property type="entry name" value="FNR_nucleotide-bd"/>
</dbReference>
<feature type="binding site" evidence="8">
    <location>
        <position position="229"/>
    </location>
    <ligand>
        <name>FAD</name>
        <dbReference type="ChEBI" id="CHEBI:57692"/>
    </ligand>
</feature>
<dbReference type="Proteomes" id="UP000091956">
    <property type="component" value="Unassembled WGS sequence"/>
</dbReference>
<dbReference type="Gene3D" id="3.40.50.80">
    <property type="entry name" value="Nucleotide-binding domain of ferredoxin-NADP reductase (FNR) module"/>
    <property type="match status" value="1"/>
</dbReference>
<keyword evidence="12" id="KW-1185">Reference proteome</keyword>
<comment type="cofactor">
    <cofactor evidence="1 8">
        <name>FAD</name>
        <dbReference type="ChEBI" id="CHEBI:57692"/>
    </cofactor>
</comment>
<evidence type="ECO:0000313" key="12">
    <source>
        <dbReference type="Proteomes" id="UP000091956"/>
    </source>
</evidence>
<keyword evidence="7" id="KW-0472">Membrane</keyword>
<evidence type="ECO:0000256" key="2">
    <source>
        <dbReference type="ARBA" id="ARBA00004370"/>
    </source>
</evidence>
<gene>
    <name evidence="11" type="primary">CYC2</name>
    <name evidence="11" type="ORF">VE01_10246</name>
</gene>
<dbReference type="InterPro" id="IPR017938">
    <property type="entry name" value="Riboflavin_synthase-like_b-brl"/>
</dbReference>
<dbReference type="PROSITE" id="PS51384">
    <property type="entry name" value="FAD_FR"/>
    <property type="match status" value="1"/>
</dbReference>
<dbReference type="GO" id="GO:0016020">
    <property type="term" value="C:membrane"/>
    <property type="evidence" value="ECO:0007669"/>
    <property type="project" value="UniProtKB-SubCell"/>
</dbReference>
<evidence type="ECO:0000313" key="11">
    <source>
        <dbReference type="EMBL" id="OBT91688.1"/>
    </source>
</evidence>
<dbReference type="SUPFAM" id="SSF63380">
    <property type="entry name" value="Riboflavin synthase domain-like"/>
    <property type="match status" value="1"/>
</dbReference>
<evidence type="ECO:0000256" key="4">
    <source>
        <dbReference type="ARBA" id="ARBA00022630"/>
    </source>
</evidence>
<dbReference type="STRING" id="342668.A0A1B8G777"/>
<feature type="binding site" evidence="8">
    <location>
        <position position="238"/>
    </location>
    <ligand>
        <name>FAD</name>
        <dbReference type="ChEBI" id="CHEBI:57692"/>
    </ligand>
</feature>
<evidence type="ECO:0000256" key="6">
    <source>
        <dbReference type="ARBA" id="ARBA00023002"/>
    </source>
</evidence>
<feature type="binding site" evidence="8">
    <location>
        <position position="210"/>
    </location>
    <ligand>
        <name>FAD</name>
        <dbReference type="ChEBI" id="CHEBI:57692"/>
    </ligand>
</feature>
<evidence type="ECO:0000256" key="5">
    <source>
        <dbReference type="ARBA" id="ARBA00022827"/>
    </source>
</evidence>
<dbReference type="PRINTS" id="PR00406">
    <property type="entry name" value="CYTB5RDTASE"/>
</dbReference>
<comment type="similarity">
    <text evidence="3">Belongs to the flavoprotein pyridine nucleotide cytochrome reductase family.</text>
</comment>
<keyword evidence="4 8" id="KW-0285">Flavoprotein</keyword>
<proteinExistence type="inferred from homology"/>
<dbReference type="GO" id="GO:0005739">
    <property type="term" value="C:mitochondrion"/>
    <property type="evidence" value="ECO:0007669"/>
    <property type="project" value="TreeGrafter"/>
</dbReference>
<feature type="binding site" evidence="8">
    <location>
        <position position="239"/>
    </location>
    <ligand>
        <name>FAD</name>
        <dbReference type="ChEBI" id="CHEBI:57692"/>
    </ligand>
</feature>
<dbReference type="PANTHER" id="PTHR19370:SF189">
    <property type="entry name" value="CYTOCHROME C MITOCHONDRIAL IMPORT FACTOR CYC2"/>
    <property type="match status" value="1"/>
</dbReference>
<feature type="region of interest" description="Disordered" evidence="9">
    <location>
        <begin position="91"/>
        <end position="112"/>
    </location>
</feature>
<keyword evidence="5 8" id="KW-0274">FAD</keyword>